<gene>
    <name evidence="5" type="ORF">K1X13_14055</name>
</gene>
<name>A0ABS7RPG7_9ACTN</name>
<dbReference type="InterPro" id="IPR058747">
    <property type="entry name" value="PglY_C"/>
</dbReference>
<dbReference type="InterPro" id="IPR045725">
    <property type="entry name" value="DUF6079_N"/>
</dbReference>
<evidence type="ECO:0000313" key="5">
    <source>
        <dbReference type="EMBL" id="MBY9075953.1"/>
    </source>
</evidence>
<dbReference type="Pfam" id="PF26381">
    <property type="entry name" value="BREX_PglY_5th"/>
    <property type="match status" value="1"/>
</dbReference>
<sequence length="1223" mass="135032">MTLLRDVISIPERVTASDFVVGLAEGVEHKKETLSTYVVTPQLAECFDKSLGLVSEAVQDQRSQAAFLHGSFGSGKSHFMAVLYMLLEHDPDARAVPELAEVVDRHDAVLQGKRVLPLTFHMIGAESLEQALFQGYIRQIRAAHPGCDLPALHQSDELMANADRQRELLGDDAFFKALNDKPATSGGFGGMGAVASGGAGIWDAESYADARSRSQGDPRRDRLVSDLVRTMFSAFASSNQYVNLDTGLAVISRHAHDLGYDAVVLFLDELILWLASHLGNREFVTNEGAKLAKLVESQDARRAIPLVSLIARQRDITEFLGTHVPGAERAAFADVFGWSRGRFDDIRLEDRNLPVIAEKRLLKPKDESARKVIDDAFAQVERRPEVWDVLLTGSQVEGGGTGSDQDAFRRTYPFSPALVATLVALSQALQRERTALKVMLQLLVDGRDDLEVNDLVPVGDLFDVLVDSQAQAVTDELKKQFETARRLYHVKLRRVLLDLHQLTDEQAQELPRNHAFHADDRLVKTLLLSALAPDVPALSGLTASRLAALNHGTIQAWLPGQEVAVVLQKMKNIAAQVGEVQVGEGDDPVITVELTEVDYEGVIERARGVDNEGNRRRALREMVWKQLGIREESTLDGVQAQSMTWRGRRVSVDLVFGNVRDHGDLPDAALMSEGERWKVVVDYPFDSEGQSPLSDLSRVETLQQSGVRSNTLVWIPAFLTRQRLEDLGTLVVLDHLLGGTGDRFHQHAQHLSPVDREQARALLRQRRDLLREKLDGVLKQAYGAAARVEADIDTGNSLESPFHTLAEGFRPQAPVGATLQDALRHLVDQALTFQWPAHPRFEPGDQEVRTTDLRKVLEHCEEAFDAPGGRHQVEQRDRPVLRRICNTLDVGKFHENHLQLDQSTFPWSRRLQQAAAREGLKDVYPVSSLLGYLDEPEPRGLDRGTSGLILRLFALMEDLAWFRDAVAVEPPAVDQVTTSYQLRKPDLPDEAVWKAAAKNGRDALGIKVTDLLNAANVVRLATGARELAQRNAGNVRDLERLLAQHAADLGVERTDADRWATASAVSALLDSLMTESDDKRLIEKLARAAWPTSAAAAKRSLETAEQVGRTLHNANWDVLRALRTVADNRKDEAVALLERLSDAAARDELSASLVSELPVIQREAIRLFTVTPPPLPPPPPPPPGGGGSLKVPAGEIEEALGRVRKTAEEHPGKNIKVTWQVEE</sequence>
<feature type="domain" description="ATPase PglY 5th" evidence="3">
    <location>
        <begin position="852"/>
        <end position="954"/>
    </location>
</feature>
<keyword evidence="6" id="KW-1185">Reference proteome</keyword>
<evidence type="ECO:0000259" key="3">
    <source>
        <dbReference type="Pfam" id="PF26381"/>
    </source>
</evidence>
<dbReference type="Pfam" id="PF19557">
    <property type="entry name" value="DUF6079_1st"/>
    <property type="match status" value="1"/>
</dbReference>
<dbReference type="Pfam" id="PF26382">
    <property type="entry name" value="BREX_PglY_6th"/>
    <property type="match status" value="1"/>
</dbReference>
<protein>
    <submittedName>
        <fullName evidence="5">DUF6079 family protein</fullName>
    </submittedName>
</protein>
<organism evidence="5 6">
    <name type="scientific">Nocardioides jiangsuensis</name>
    <dbReference type="NCBI Taxonomy" id="2866161"/>
    <lineage>
        <taxon>Bacteria</taxon>
        <taxon>Bacillati</taxon>
        <taxon>Actinomycetota</taxon>
        <taxon>Actinomycetes</taxon>
        <taxon>Propionibacteriales</taxon>
        <taxon>Nocardioidaceae</taxon>
        <taxon>Nocardioides</taxon>
    </lineage>
</organism>
<evidence type="ECO:0000313" key="6">
    <source>
        <dbReference type="Proteomes" id="UP000754710"/>
    </source>
</evidence>
<accession>A0ABS7RPG7</accession>
<dbReference type="Proteomes" id="UP000754710">
    <property type="component" value="Unassembled WGS sequence"/>
</dbReference>
<dbReference type="InterPro" id="IPR058748">
    <property type="entry name" value="PglY_5th"/>
</dbReference>
<evidence type="ECO:0000256" key="1">
    <source>
        <dbReference type="SAM" id="MobiDB-lite"/>
    </source>
</evidence>
<evidence type="ECO:0000259" key="4">
    <source>
        <dbReference type="Pfam" id="PF26382"/>
    </source>
</evidence>
<comment type="caution">
    <text evidence="5">The sequence shown here is derived from an EMBL/GenBank/DDBJ whole genome shotgun (WGS) entry which is preliminary data.</text>
</comment>
<feature type="compositionally biased region" description="Pro residues" evidence="1">
    <location>
        <begin position="1171"/>
        <end position="1184"/>
    </location>
</feature>
<proteinExistence type="predicted"/>
<dbReference type="EMBL" id="JAIEZQ010000002">
    <property type="protein sequence ID" value="MBY9075953.1"/>
    <property type="molecule type" value="Genomic_DNA"/>
</dbReference>
<feature type="region of interest" description="Disordered" evidence="1">
    <location>
        <begin position="1171"/>
        <end position="1195"/>
    </location>
</feature>
<dbReference type="RefSeq" id="WP_221025642.1">
    <property type="nucleotide sequence ID" value="NZ_JAIEZQ010000002.1"/>
</dbReference>
<evidence type="ECO:0000259" key="2">
    <source>
        <dbReference type="Pfam" id="PF19557"/>
    </source>
</evidence>
<reference evidence="5 6" key="1">
    <citation type="submission" date="2021-08" db="EMBL/GenBank/DDBJ databases">
        <title>Nocardioides bacterium WL0053 sp. nov., isolated from the sediment.</title>
        <authorList>
            <person name="Wang L."/>
            <person name="Zhang D."/>
            <person name="Zhang A."/>
        </authorList>
    </citation>
    <scope>NUCLEOTIDE SEQUENCE [LARGE SCALE GENOMIC DNA]</scope>
    <source>
        <strain evidence="5 6">WL0053</strain>
    </source>
</reference>
<feature type="domain" description="ATPase PglY C-terminal" evidence="4">
    <location>
        <begin position="1003"/>
        <end position="1172"/>
    </location>
</feature>
<feature type="domain" description="DUF6079" evidence="2">
    <location>
        <begin position="27"/>
        <end position="96"/>
    </location>
</feature>